<sequence>MATLSDQEVIDRLKAPKNKALISQCIAHEQRLRMHVEPVLEKESLKNNPAFQKFLAAKREQLPADKYKAFEQKVTAPLVSNDVCDTISSSLSRVFEAQNSFRKVEFRSAELEAQFNELLEANGVDSFWKTRGFEALKVAPNSILVVDAPREQTTPRPQVYQYLVNISDVVDVDVKGDGACEYVLFKIGKDETGKLDLFAALDDASYRVFSKDENGKYNKEGEDAPHALGYCPAHPFWRELLSSRDSLQRVSPFTKALGRLDEYVDLHASIEFYHSFGMWPVIWNYVGSCDYKDEHSNPCEGGYVNYTNLQGEPCQKKCPKCEQNSLIGPGSRFGVSTPDTKDSFDQMDNGPMGMLKVDIEALKFSQDKLKALEQTIVTRCAGREASSRSEAKNETQVQGEFENKEDVLTNIAWGFEVIQEWAFSTMARLWGGDDFVRVTVSLGDDFYLQTVEEHLQAYELNKKAGMPMHVLAANREMIGSTQYKNDPEQLERSRILANLEPFADLTITELRDFKKDFPYLVSDEAMLLKVNFDYYVKRFEREQLPVHMVASEGVSFNRKIELIQNKLYDYVREQNAKREQRQQLPIPGDGERSDALEANAEVA</sequence>
<dbReference type="AlphaFoldDB" id="A0A839GFA3"/>
<keyword evidence="3" id="KW-1185">Reference proteome</keyword>
<comment type="caution">
    <text evidence="2">The sequence shown here is derived from an EMBL/GenBank/DDBJ whole genome shotgun (WGS) entry which is preliminary data.</text>
</comment>
<name>A0A839GFA3_9BACT</name>
<dbReference type="EMBL" id="JACJIQ010000012">
    <property type="protein sequence ID" value="MBA9078314.1"/>
    <property type="molecule type" value="Genomic_DNA"/>
</dbReference>
<protein>
    <submittedName>
        <fullName evidence="2">Uncharacterized protein</fullName>
    </submittedName>
</protein>
<gene>
    <name evidence="2" type="ORF">FHS90_003040</name>
</gene>
<reference evidence="2 3" key="1">
    <citation type="submission" date="2020-08" db="EMBL/GenBank/DDBJ databases">
        <title>Genomic Encyclopedia of Type Strains, Phase IV (KMG-IV): sequencing the most valuable type-strain genomes for metagenomic binning, comparative biology and taxonomic classification.</title>
        <authorList>
            <person name="Goeker M."/>
        </authorList>
    </citation>
    <scope>NUCLEOTIDE SEQUENCE [LARGE SCALE GENOMIC DNA]</scope>
    <source>
        <strain evidence="2 3">DSM 29854</strain>
    </source>
</reference>
<evidence type="ECO:0000313" key="2">
    <source>
        <dbReference type="EMBL" id="MBA9078314.1"/>
    </source>
</evidence>
<dbReference type="RefSeq" id="WP_182513575.1">
    <property type="nucleotide sequence ID" value="NZ_JACJIQ010000012.1"/>
</dbReference>
<feature type="region of interest" description="Disordered" evidence="1">
    <location>
        <begin position="578"/>
        <end position="603"/>
    </location>
</feature>
<organism evidence="2 3">
    <name type="scientific">Rufibacter quisquiliarum</name>
    <dbReference type="NCBI Taxonomy" id="1549639"/>
    <lineage>
        <taxon>Bacteria</taxon>
        <taxon>Pseudomonadati</taxon>
        <taxon>Bacteroidota</taxon>
        <taxon>Cytophagia</taxon>
        <taxon>Cytophagales</taxon>
        <taxon>Hymenobacteraceae</taxon>
        <taxon>Rufibacter</taxon>
    </lineage>
</organism>
<dbReference type="Proteomes" id="UP000563094">
    <property type="component" value="Unassembled WGS sequence"/>
</dbReference>
<evidence type="ECO:0000256" key="1">
    <source>
        <dbReference type="SAM" id="MobiDB-lite"/>
    </source>
</evidence>
<accession>A0A839GFA3</accession>
<proteinExistence type="predicted"/>
<evidence type="ECO:0000313" key="3">
    <source>
        <dbReference type="Proteomes" id="UP000563094"/>
    </source>
</evidence>